<organism evidence="2 3">
    <name type="scientific">Streptomyces amritsarensis</name>
    <dbReference type="NCBI Taxonomy" id="681158"/>
    <lineage>
        <taxon>Bacteria</taxon>
        <taxon>Bacillati</taxon>
        <taxon>Actinomycetota</taxon>
        <taxon>Actinomycetes</taxon>
        <taxon>Kitasatosporales</taxon>
        <taxon>Streptomycetaceae</taxon>
        <taxon>Streptomyces</taxon>
    </lineage>
</organism>
<accession>A0ABX3GBB0</accession>
<proteinExistence type="predicted"/>
<gene>
    <name evidence="2" type="ORF">AVW11_00810</name>
</gene>
<dbReference type="Proteomes" id="UP000187151">
    <property type="component" value="Unassembled WGS sequence"/>
</dbReference>
<protein>
    <recommendedName>
        <fullName evidence="1">Restriction endonuclease type IV Mrr domain-containing protein</fullName>
    </recommendedName>
</protein>
<comment type="caution">
    <text evidence="2">The sequence shown here is derived from an EMBL/GenBank/DDBJ whole genome shotgun (WGS) entry which is preliminary data.</text>
</comment>
<dbReference type="Pfam" id="PF04471">
    <property type="entry name" value="Mrr_cat"/>
    <property type="match status" value="1"/>
</dbReference>
<feature type="domain" description="Restriction endonuclease type IV Mrr" evidence="1">
    <location>
        <begin position="51"/>
        <end position="162"/>
    </location>
</feature>
<evidence type="ECO:0000313" key="3">
    <source>
        <dbReference type="Proteomes" id="UP000187151"/>
    </source>
</evidence>
<evidence type="ECO:0000259" key="1">
    <source>
        <dbReference type="Pfam" id="PF04471"/>
    </source>
</evidence>
<reference evidence="2 3" key="1">
    <citation type="submission" date="2016-01" db="EMBL/GenBank/DDBJ databases">
        <title>Streptomyces amritsarensis strain MTCC 11845 genome sequencing and assembly.</title>
        <authorList>
            <person name="Sharma D."/>
            <person name="Nair G.R."/>
            <person name="Kaur G."/>
            <person name="Manhas R.K."/>
            <person name="Mayilraj S."/>
        </authorList>
    </citation>
    <scope>NUCLEOTIDE SEQUENCE [LARGE SCALE GENOMIC DNA]</scope>
    <source>
        <strain evidence="2 3">MTCC 11845</strain>
    </source>
</reference>
<name>A0ABX3GBB0_9ACTN</name>
<keyword evidence="3" id="KW-1185">Reference proteome</keyword>
<dbReference type="EMBL" id="MQUR01000001">
    <property type="protein sequence ID" value="OLZ74039.1"/>
    <property type="molecule type" value="Genomic_DNA"/>
</dbReference>
<sequence>MLPLGRAMLADLPTDAPAALEATQGEGPTPGVEASLSPTAETLRAASRDSGSPERFEREVAEAFAHLGYDSQLFGGPGQTDVLVTAHLSGDSKYSVIVDAKSSASGKIGETQVNFDTLKEHRAANSAEYILVVGPGFPGSRLAARAEAHGVGLLDVETLISIVEHHAQAPLTLQELRDVCSRVGVVESGVLEKRWSAEKRMYRLCDRVLRQLATEAASADAVTTGALSAHDLYLIFRSEVENPPTPHEIESVLKFLSSEIIHAIRKVGSQYSILEDPGTTARRLNLLAASVAGQASARIR</sequence>
<evidence type="ECO:0000313" key="2">
    <source>
        <dbReference type="EMBL" id="OLZ74039.1"/>
    </source>
</evidence>
<dbReference type="InterPro" id="IPR007560">
    <property type="entry name" value="Restrct_endonuc_IV_Mrr"/>
</dbReference>